<feature type="compositionally biased region" description="Pro residues" evidence="1">
    <location>
        <begin position="174"/>
        <end position="185"/>
    </location>
</feature>
<protein>
    <submittedName>
        <fullName evidence="2">Uncharacterized protein</fullName>
    </submittedName>
</protein>
<dbReference type="Proteomes" id="UP001189429">
    <property type="component" value="Unassembled WGS sequence"/>
</dbReference>
<gene>
    <name evidence="2" type="ORF">PCOR1329_LOCUS83658</name>
</gene>
<name>A0ABN9Y906_9DINO</name>
<feature type="region of interest" description="Disordered" evidence="1">
    <location>
        <begin position="167"/>
        <end position="196"/>
    </location>
</feature>
<comment type="caution">
    <text evidence="2">The sequence shown here is derived from an EMBL/GenBank/DDBJ whole genome shotgun (WGS) entry which is preliminary data.</text>
</comment>
<evidence type="ECO:0000256" key="1">
    <source>
        <dbReference type="SAM" id="MobiDB-lite"/>
    </source>
</evidence>
<feature type="non-terminal residue" evidence="2">
    <location>
        <position position="1"/>
    </location>
</feature>
<sequence>ATPMVTEDSWEKLSDVALNEVLDAEALTELEIQQLNEGQFKFDPASARWRSMGLKLLGCVRTCEDMRLLGGMIPHLLQGAGPEPIDQATCPRPPWAQWSSGNQSSWCTFCWRCGLRLCLRSKTDEEKAMAQVKKQVKAKAKEMRAQSKAVTAAMMAQYERDLMEQAGADSDPWTPTPPPKPPPQKTPKARSAATENLDEVPGNLYVPTEVGYIPYKEPPPDAPVSKKYAQQVKGADVRPMTQSEMMRALSDMKVCLETQQRSNELTWQGARNLIRENRAMAEMAANSSSASAAPRMNSEDLAQLAQMMVSIQSGGGAAPPPA</sequence>
<dbReference type="EMBL" id="CAUYUJ010022148">
    <property type="protein sequence ID" value="CAK0909169.1"/>
    <property type="molecule type" value="Genomic_DNA"/>
</dbReference>
<accession>A0ABN9Y906</accession>
<organism evidence="2 3">
    <name type="scientific">Prorocentrum cordatum</name>
    <dbReference type="NCBI Taxonomy" id="2364126"/>
    <lineage>
        <taxon>Eukaryota</taxon>
        <taxon>Sar</taxon>
        <taxon>Alveolata</taxon>
        <taxon>Dinophyceae</taxon>
        <taxon>Prorocentrales</taxon>
        <taxon>Prorocentraceae</taxon>
        <taxon>Prorocentrum</taxon>
    </lineage>
</organism>
<keyword evidence="3" id="KW-1185">Reference proteome</keyword>
<reference evidence="2" key="1">
    <citation type="submission" date="2023-10" db="EMBL/GenBank/DDBJ databases">
        <authorList>
            <person name="Chen Y."/>
            <person name="Shah S."/>
            <person name="Dougan E. K."/>
            <person name="Thang M."/>
            <person name="Chan C."/>
        </authorList>
    </citation>
    <scope>NUCLEOTIDE SEQUENCE [LARGE SCALE GENOMIC DNA]</scope>
</reference>
<evidence type="ECO:0000313" key="3">
    <source>
        <dbReference type="Proteomes" id="UP001189429"/>
    </source>
</evidence>
<evidence type="ECO:0000313" key="2">
    <source>
        <dbReference type="EMBL" id="CAK0909169.1"/>
    </source>
</evidence>
<proteinExistence type="predicted"/>